<dbReference type="AlphaFoldDB" id="A0A1C7DV44"/>
<dbReference type="InterPro" id="IPR036249">
    <property type="entry name" value="Thioredoxin-like_sf"/>
</dbReference>
<dbReference type="Gene3D" id="3.40.30.10">
    <property type="entry name" value="Glutaredoxin"/>
    <property type="match status" value="1"/>
</dbReference>
<dbReference type="InterPro" id="IPR046698">
    <property type="entry name" value="PedC-like"/>
</dbReference>
<sequence length="115" mass="12884">MTTYQDNIAGFEKIDSTKALELLKGDSEAVLYIGKEVCPFCKTFVKNLKQVADETATHIYHVNSVESDDMMGITSLRNEFNIPTVPGFIYTNGNTVNVECDSSMDKEEIKAFMNK</sequence>
<gene>
    <name evidence="1" type="ORF">BBI08_15375</name>
</gene>
<keyword evidence="2" id="KW-1185">Reference proteome</keyword>
<dbReference type="KEGG" id="phc:BBI08_15375"/>
<protein>
    <submittedName>
        <fullName evidence="1">Thiol reductase thioredoxin</fullName>
    </submittedName>
</protein>
<dbReference type="Pfam" id="PF20207">
    <property type="entry name" value="DUF6568"/>
    <property type="match status" value="1"/>
</dbReference>
<dbReference type="OrthoDB" id="9792987at2"/>
<accession>A0A1C7DV44</accession>
<name>A0A1C7DV44_9BACL</name>
<dbReference type="SUPFAM" id="SSF52833">
    <property type="entry name" value="Thioredoxin-like"/>
    <property type="match status" value="1"/>
</dbReference>
<dbReference type="Proteomes" id="UP000092687">
    <property type="component" value="Chromosome"/>
</dbReference>
<evidence type="ECO:0000313" key="2">
    <source>
        <dbReference type="Proteomes" id="UP000092687"/>
    </source>
</evidence>
<dbReference type="EMBL" id="CP016537">
    <property type="protein sequence ID" value="ANU15141.1"/>
    <property type="molecule type" value="Genomic_DNA"/>
</dbReference>
<organism evidence="1 2">
    <name type="scientific">Planococcus halocryophilus</name>
    <dbReference type="NCBI Taxonomy" id="1215089"/>
    <lineage>
        <taxon>Bacteria</taxon>
        <taxon>Bacillati</taxon>
        <taxon>Bacillota</taxon>
        <taxon>Bacilli</taxon>
        <taxon>Bacillales</taxon>
        <taxon>Caryophanaceae</taxon>
        <taxon>Planococcus</taxon>
    </lineage>
</organism>
<proteinExistence type="predicted"/>
<dbReference type="RefSeq" id="WP_008497382.1">
    <property type="nucleotide sequence ID" value="NZ_CP016537.2"/>
</dbReference>
<evidence type="ECO:0000313" key="1">
    <source>
        <dbReference type="EMBL" id="ANU15141.1"/>
    </source>
</evidence>
<dbReference type="STRING" id="1215089.BBI08_15375"/>
<reference evidence="1" key="1">
    <citation type="submission" date="2016-10" db="EMBL/GenBank/DDBJ databases">
        <authorList>
            <person name="de Groot N.N."/>
        </authorList>
    </citation>
    <scope>NUCLEOTIDE SEQUENCE</scope>
    <source>
        <strain evidence="1">DSM 24743</strain>
    </source>
</reference>